<reference evidence="1" key="1">
    <citation type="submission" date="2017-07" db="EMBL/GenBank/DDBJ databases">
        <title>Taro Niue Genome Assembly and Annotation.</title>
        <authorList>
            <person name="Atibalentja N."/>
            <person name="Keating K."/>
            <person name="Fields C.J."/>
        </authorList>
    </citation>
    <scope>NUCLEOTIDE SEQUENCE</scope>
    <source>
        <strain evidence="1">Niue_2</strain>
        <tissue evidence="1">Leaf</tissue>
    </source>
</reference>
<comment type="caution">
    <text evidence="1">The sequence shown here is derived from an EMBL/GenBank/DDBJ whole genome shotgun (WGS) entry which is preliminary data.</text>
</comment>
<evidence type="ECO:0000313" key="2">
    <source>
        <dbReference type="Proteomes" id="UP000652761"/>
    </source>
</evidence>
<protein>
    <submittedName>
        <fullName evidence="1">Uncharacterized protein</fullName>
    </submittedName>
</protein>
<name>A0A843XTN9_COLES</name>
<feature type="non-terminal residue" evidence="1">
    <location>
        <position position="1"/>
    </location>
</feature>
<dbReference type="Proteomes" id="UP000652761">
    <property type="component" value="Unassembled WGS sequence"/>
</dbReference>
<dbReference type="AlphaFoldDB" id="A0A843XTN9"/>
<keyword evidence="2" id="KW-1185">Reference proteome</keyword>
<feature type="non-terminal residue" evidence="1">
    <location>
        <position position="398"/>
    </location>
</feature>
<accession>A0A843XTN9</accession>
<organism evidence="1 2">
    <name type="scientific">Colocasia esculenta</name>
    <name type="common">Wild taro</name>
    <name type="synonym">Arum esculentum</name>
    <dbReference type="NCBI Taxonomy" id="4460"/>
    <lineage>
        <taxon>Eukaryota</taxon>
        <taxon>Viridiplantae</taxon>
        <taxon>Streptophyta</taxon>
        <taxon>Embryophyta</taxon>
        <taxon>Tracheophyta</taxon>
        <taxon>Spermatophyta</taxon>
        <taxon>Magnoliopsida</taxon>
        <taxon>Liliopsida</taxon>
        <taxon>Araceae</taxon>
        <taxon>Aroideae</taxon>
        <taxon>Colocasieae</taxon>
        <taxon>Colocasia</taxon>
    </lineage>
</organism>
<evidence type="ECO:0000313" key="1">
    <source>
        <dbReference type="EMBL" id="MQM22197.1"/>
    </source>
</evidence>
<dbReference type="EMBL" id="NMUH01012368">
    <property type="protein sequence ID" value="MQM22197.1"/>
    <property type="molecule type" value="Genomic_DNA"/>
</dbReference>
<sequence>KVSSSCELNSQSSVKRGGMNQRVHGFNASLCIDAFWFLSVVLWRLLEHARDESGRRDWVLTLGPVALSRVPQVPRRAKDVCCARGVSRELRPESLKVPGLDLQLCGLQVWCWLGSTVLWFVTVKQQLDLSSMTARLRGGSCVVLSRVEEALSGDGGGCCDASEVFSDDSTSWRFVRRGIHARMTFGAWMCQRRGVFSVLQPKASSACELNSQSSVKRGGMNQRVHGFNASLCIDADSPVEVPVSFVGSDVLWYVVYQPLQVLAGFVWLEETLWQTYQPPAPHEQPASSACRARPSSALPSWPLTGAPPASNRHLSLHRCAPEPARPYIASSSASHQGSARPKPIYLNTFCMRQLQQHTASIAAHPAARLQPHRLHRTQLASSFFVKLPVGSWWGRQER</sequence>
<gene>
    <name evidence="1" type="ORF">Taro_055246</name>
</gene>
<proteinExistence type="predicted"/>